<accession>A0A258D6H2</accession>
<feature type="region of interest" description="Disordered" evidence="1">
    <location>
        <begin position="150"/>
        <end position="175"/>
    </location>
</feature>
<dbReference type="Gene3D" id="3.40.630.30">
    <property type="match status" value="1"/>
</dbReference>
<dbReference type="GO" id="GO:0016747">
    <property type="term" value="F:acyltransferase activity, transferring groups other than amino-acyl groups"/>
    <property type="evidence" value="ECO:0007669"/>
    <property type="project" value="InterPro"/>
</dbReference>
<proteinExistence type="predicted"/>
<name>A0A258D6H2_CAUVI</name>
<gene>
    <name evidence="3" type="ORF">B7Z12_10000</name>
</gene>
<evidence type="ECO:0000256" key="1">
    <source>
        <dbReference type="SAM" id="MobiDB-lite"/>
    </source>
</evidence>
<protein>
    <submittedName>
        <fullName evidence="3">N-acetyltransferase</fullName>
    </submittedName>
</protein>
<evidence type="ECO:0000313" key="3">
    <source>
        <dbReference type="EMBL" id="OYX03565.1"/>
    </source>
</evidence>
<evidence type="ECO:0000313" key="4">
    <source>
        <dbReference type="Proteomes" id="UP000215616"/>
    </source>
</evidence>
<keyword evidence="3" id="KW-0808">Transferase</keyword>
<dbReference type="PROSITE" id="PS51186">
    <property type="entry name" value="GNAT"/>
    <property type="match status" value="1"/>
</dbReference>
<feature type="compositionally biased region" description="Acidic residues" evidence="1">
    <location>
        <begin position="155"/>
        <end position="166"/>
    </location>
</feature>
<evidence type="ECO:0000259" key="2">
    <source>
        <dbReference type="PROSITE" id="PS51186"/>
    </source>
</evidence>
<sequence length="175" mass="19722">MKPRHDACITLHTLATTDRARFKSDLQATFTAAAVEELGAMDEPIPSDGDLERSLDAVGAVALDIHADGQRVGGAVVVIDPDTGRNRLDFFFVMTTAHSRGIGRAAWAAIEQRFPETRVWETCTPYFERRNIHFYVNRCGFKIVEYYNTRHPDPNDPDDDGSEQDEGMFRLEKTM</sequence>
<dbReference type="AlphaFoldDB" id="A0A258D6H2"/>
<dbReference type="Pfam" id="PF00583">
    <property type="entry name" value="Acetyltransf_1"/>
    <property type="match status" value="1"/>
</dbReference>
<dbReference type="InterPro" id="IPR000182">
    <property type="entry name" value="GNAT_dom"/>
</dbReference>
<dbReference type="EMBL" id="NCDQ01000139">
    <property type="protein sequence ID" value="OYX03565.1"/>
    <property type="molecule type" value="Genomic_DNA"/>
</dbReference>
<comment type="caution">
    <text evidence="3">The sequence shown here is derived from an EMBL/GenBank/DDBJ whole genome shotgun (WGS) entry which is preliminary data.</text>
</comment>
<organism evidence="3 4">
    <name type="scientific">Caulobacter vibrioides</name>
    <name type="common">Caulobacter crescentus</name>
    <dbReference type="NCBI Taxonomy" id="155892"/>
    <lineage>
        <taxon>Bacteria</taxon>
        <taxon>Pseudomonadati</taxon>
        <taxon>Pseudomonadota</taxon>
        <taxon>Alphaproteobacteria</taxon>
        <taxon>Caulobacterales</taxon>
        <taxon>Caulobacteraceae</taxon>
        <taxon>Caulobacter</taxon>
    </lineage>
</organism>
<reference evidence="3 4" key="1">
    <citation type="submission" date="2017-03" db="EMBL/GenBank/DDBJ databases">
        <title>Lifting the veil on microbial sulfur biogeochemistry in mining wastewaters.</title>
        <authorList>
            <person name="Kantor R.S."/>
            <person name="Colenbrander Nelson T."/>
            <person name="Marshall S."/>
            <person name="Bennett D."/>
            <person name="Apte S."/>
            <person name="Camacho D."/>
            <person name="Thomas B.C."/>
            <person name="Warren L.A."/>
            <person name="Banfield J.F."/>
        </authorList>
    </citation>
    <scope>NUCLEOTIDE SEQUENCE [LARGE SCALE GENOMIC DNA]</scope>
    <source>
        <strain evidence="3">32-67-7</strain>
    </source>
</reference>
<dbReference type="Proteomes" id="UP000215616">
    <property type="component" value="Unassembled WGS sequence"/>
</dbReference>
<dbReference type="CDD" id="cd04301">
    <property type="entry name" value="NAT_SF"/>
    <property type="match status" value="1"/>
</dbReference>
<dbReference type="InterPro" id="IPR016181">
    <property type="entry name" value="Acyl_CoA_acyltransferase"/>
</dbReference>
<feature type="domain" description="N-acetyltransferase" evidence="2">
    <location>
        <begin position="9"/>
        <end position="175"/>
    </location>
</feature>
<dbReference type="SUPFAM" id="SSF55729">
    <property type="entry name" value="Acyl-CoA N-acyltransferases (Nat)"/>
    <property type="match status" value="1"/>
</dbReference>